<dbReference type="InterPro" id="IPR002104">
    <property type="entry name" value="Integrase_catalytic"/>
</dbReference>
<gene>
    <name evidence="5" type="ORF">9F1_39</name>
</gene>
<evidence type="ECO:0000256" key="2">
    <source>
        <dbReference type="ARBA" id="ARBA00023125"/>
    </source>
</evidence>
<dbReference type="GO" id="GO:0015074">
    <property type="term" value="P:DNA integration"/>
    <property type="evidence" value="ECO:0007669"/>
    <property type="project" value="InterPro"/>
</dbReference>
<evidence type="ECO:0000259" key="4">
    <source>
        <dbReference type="PROSITE" id="PS51898"/>
    </source>
</evidence>
<evidence type="ECO:0000256" key="3">
    <source>
        <dbReference type="ARBA" id="ARBA00023172"/>
    </source>
</evidence>
<accession>A0A2H4JDJ8</accession>
<evidence type="ECO:0000313" key="5">
    <source>
        <dbReference type="EMBL" id="ASN71497.1"/>
    </source>
</evidence>
<dbReference type="InterPro" id="IPR013762">
    <property type="entry name" value="Integrase-like_cat_sf"/>
</dbReference>
<name>A0A2H4JDJ8_9CAUD</name>
<dbReference type="InterPro" id="IPR010998">
    <property type="entry name" value="Integrase_recombinase_N"/>
</dbReference>
<comment type="similarity">
    <text evidence="1">Belongs to the 'phage' integrase family.</text>
</comment>
<keyword evidence="3" id="KW-0233">DNA recombination</keyword>
<feature type="domain" description="Tyr recombinase" evidence="4">
    <location>
        <begin position="167"/>
        <end position="355"/>
    </location>
</feature>
<reference evidence="5" key="1">
    <citation type="submission" date="2017-06" db="EMBL/GenBank/DDBJ databases">
        <title>Novel phages from South African skin metaviromes.</title>
        <authorList>
            <person name="van Zyl L.J."/>
            <person name="Abrahams Y."/>
            <person name="Stander E.A."/>
            <person name="Kirby B.M."/>
            <person name="Clavaud C."/>
            <person name="Farcet C."/>
            <person name="Breton L."/>
            <person name="Trindade M.I."/>
        </authorList>
    </citation>
    <scope>NUCLEOTIDE SEQUENCE</scope>
</reference>
<dbReference type="GO" id="GO:0006310">
    <property type="term" value="P:DNA recombination"/>
    <property type="evidence" value="ECO:0007669"/>
    <property type="project" value="UniProtKB-KW"/>
</dbReference>
<dbReference type="Pfam" id="PF00589">
    <property type="entry name" value="Phage_integrase"/>
    <property type="match status" value="1"/>
</dbReference>
<dbReference type="PROSITE" id="PS51898">
    <property type="entry name" value="TYR_RECOMBINASE"/>
    <property type="match status" value="1"/>
</dbReference>
<organism evidence="5">
    <name type="scientific">uncultured Caudovirales phage</name>
    <dbReference type="NCBI Taxonomy" id="2100421"/>
    <lineage>
        <taxon>Viruses</taxon>
        <taxon>Duplodnaviria</taxon>
        <taxon>Heunggongvirae</taxon>
        <taxon>Uroviricota</taxon>
        <taxon>Caudoviricetes</taxon>
        <taxon>Peduoviridae</taxon>
        <taxon>Maltschvirus</taxon>
        <taxon>Maltschvirus maltsch</taxon>
    </lineage>
</organism>
<keyword evidence="2" id="KW-0238">DNA-binding</keyword>
<dbReference type="Gene3D" id="1.10.443.10">
    <property type="entry name" value="Intergrase catalytic core"/>
    <property type="match status" value="1"/>
</dbReference>
<dbReference type="GO" id="GO:0003677">
    <property type="term" value="F:DNA binding"/>
    <property type="evidence" value="ECO:0007669"/>
    <property type="project" value="UniProtKB-KW"/>
</dbReference>
<evidence type="ECO:0000256" key="1">
    <source>
        <dbReference type="ARBA" id="ARBA00008857"/>
    </source>
</evidence>
<protein>
    <submittedName>
        <fullName evidence="5">Putative integrase</fullName>
    </submittedName>
</protein>
<proteinExistence type="inferred from homology"/>
<dbReference type="SUPFAM" id="SSF56349">
    <property type="entry name" value="DNA breaking-rejoining enzymes"/>
    <property type="match status" value="1"/>
</dbReference>
<dbReference type="Gene3D" id="1.10.150.130">
    <property type="match status" value="1"/>
</dbReference>
<dbReference type="InterPro" id="IPR011010">
    <property type="entry name" value="DNA_brk_join_enz"/>
</dbReference>
<sequence length="355" mass="40790">MRLRKTINRDLPPRMLRRVRPLKNGKTWVGYYYDGRTESGKRIEIPLGSDLDIAKIEWAKLEHKAPPAKTSLLGQVFDRYEREIIPSKAHRTQKDNLLSLTQLRKAFSDAPIEAVTPQAIAQYRDKRTGKVRANREISLLSHIYNIAREWGLTDKENPAAGVRKNKETPRAFYASAEIWDAVYKQAVPELRDAMDLAYLTGQRPGDVLSMRATDVVDGFLQVAQGKTAKKLRIRLSYGENLNQLGVLIERLLEQRRRWSVRNPYLIITDRGMKVSAAMLRLRFDDARLQAVREALENQDTTLAESVRQFQFRDIRPKAASEIDDLGDASRLLGHTDKRITETVYRRVGEIVKPTR</sequence>
<dbReference type="EMBL" id="MF417926">
    <property type="protein sequence ID" value="ASN71497.1"/>
    <property type="molecule type" value="Genomic_DNA"/>
</dbReference>